<dbReference type="Proteomes" id="UP000319731">
    <property type="component" value="Unassembled WGS sequence"/>
</dbReference>
<sequence length="471" mass="51840">MALSNPTSIQPQQRKDTVVLKRRLAEHLGDSAEKVYWSLLSQFLLGRIAKGDLDRELKHILNEDAALIHNQLLMAVLHNAQKDVPAPTLPSAPHEPISVNEIHISTAKRKAKDALSNDAVKRRHVSRLVSTLDAEDRKRLRNLGEHLNITNGRRMKNHILPWEIPEASTLLTNAAEPRDPTPKCIEELDLPSIDTLQSRMDFHAKQNGLAQGVAPEGIEYLSQAVDNFIKDIITRTLSKVRPVKPPSMNEESLLPHLQTMSDTTSAASSELPVGSPSPIWTNKHPPKLLNNVKTPVLRYNGTTEVPNNKSPGRTSNHHNPSAGLGINGIHSMSNGPTSLNSNTSPARSKSPSRPASNVKADSGGYVASSTATTIAPAAATTSQPPASSKSNEPQFVTPNLRVIYNRPKHISLLDLSFATDLEPSLMSQTKRAIEIRESVAARNEDFDEDDDDDWEPQQQIRIQNNNKMDTE</sequence>
<name>A0A507C4E5_9FUNG</name>
<keyword evidence="4" id="KW-0539">Nucleus</keyword>
<feature type="region of interest" description="Disordered" evidence="5">
    <location>
        <begin position="299"/>
        <end position="363"/>
    </location>
</feature>
<evidence type="ECO:0000256" key="3">
    <source>
        <dbReference type="ARBA" id="ARBA00023163"/>
    </source>
</evidence>
<proteinExistence type="predicted"/>
<evidence type="ECO:0000256" key="1">
    <source>
        <dbReference type="ARBA" id="ARBA00004123"/>
    </source>
</evidence>
<accession>A0A507C4E5</accession>
<dbReference type="GO" id="GO:0000124">
    <property type="term" value="C:SAGA complex"/>
    <property type="evidence" value="ECO:0007669"/>
    <property type="project" value="TreeGrafter"/>
</dbReference>
<evidence type="ECO:0000256" key="2">
    <source>
        <dbReference type="ARBA" id="ARBA00023015"/>
    </source>
</evidence>
<feature type="compositionally biased region" description="Polar residues" evidence="5">
    <location>
        <begin position="456"/>
        <end position="471"/>
    </location>
</feature>
<keyword evidence="2" id="KW-0805">Transcription regulation</keyword>
<dbReference type="OrthoDB" id="10264870at2759"/>
<dbReference type="STRING" id="1806994.A0A507C4E5"/>
<evidence type="ECO:0000256" key="5">
    <source>
        <dbReference type="SAM" id="MobiDB-lite"/>
    </source>
</evidence>
<protein>
    <recommendedName>
        <fullName evidence="8">Transcriptional coactivator HFI1/ADA1</fullName>
    </recommendedName>
</protein>
<dbReference type="AlphaFoldDB" id="A0A507C4E5"/>
<dbReference type="GeneID" id="42005189"/>
<gene>
    <name evidence="6" type="ORF">SmJEL517_g03964</name>
</gene>
<evidence type="ECO:0000313" key="7">
    <source>
        <dbReference type="Proteomes" id="UP000319731"/>
    </source>
</evidence>
<dbReference type="GO" id="GO:0005634">
    <property type="term" value="C:nucleus"/>
    <property type="evidence" value="ECO:0007669"/>
    <property type="project" value="UniProtKB-SubCell"/>
</dbReference>
<feature type="compositionally biased region" description="Low complexity" evidence="5">
    <location>
        <begin position="344"/>
        <end position="356"/>
    </location>
</feature>
<dbReference type="RefSeq" id="XP_031024089.1">
    <property type="nucleotide sequence ID" value="XM_031169892.1"/>
</dbReference>
<dbReference type="GO" id="GO:0003713">
    <property type="term" value="F:transcription coactivator activity"/>
    <property type="evidence" value="ECO:0007669"/>
    <property type="project" value="TreeGrafter"/>
</dbReference>
<feature type="compositionally biased region" description="Polar residues" evidence="5">
    <location>
        <begin position="330"/>
        <end position="343"/>
    </location>
</feature>
<dbReference type="Pfam" id="PF12767">
    <property type="entry name" value="SAGA-Tad1"/>
    <property type="match status" value="1"/>
</dbReference>
<organism evidence="6 7">
    <name type="scientific">Synchytrium microbalum</name>
    <dbReference type="NCBI Taxonomy" id="1806994"/>
    <lineage>
        <taxon>Eukaryota</taxon>
        <taxon>Fungi</taxon>
        <taxon>Fungi incertae sedis</taxon>
        <taxon>Chytridiomycota</taxon>
        <taxon>Chytridiomycota incertae sedis</taxon>
        <taxon>Chytridiomycetes</taxon>
        <taxon>Synchytriales</taxon>
        <taxon>Synchytriaceae</taxon>
        <taxon>Synchytrium</taxon>
    </lineage>
</organism>
<comment type="caution">
    <text evidence="6">The sequence shown here is derived from an EMBL/GenBank/DDBJ whole genome shotgun (WGS) entry which is preliminary data.</text>
</comment>
<dbReference type="PANTHER" id="PTHR21277:SF5">
    <property type="entry name" value="TRANSCRIPTIONAL ADAPTER 1"/>
    <property type="match status" value="1"/>
</dbReference>
<evidence type="ECO:0008006" key="8">
    <source>
        <dbReference type="Google" id="ProtNLM"/>
    </source>
</evidence>
<feature type="region of interest" description="Disordered" evidence="5">
    <location>
        <begin position="260"/>
        <end position="287"/>
    </location>
</feature>
<keyword evidence="7" id="KW-1185">Reference proteome</keyword>
<evidence type="ECO:0000256" key="4">
    <source>
        <dbReference type="ARBA" id="ARBA00023242"/>
    </source>
</evidence>
<dbReference type="InterPro" id="IPR024738">
    <property type="entry name" value="Hfi1/Tada1"/>
</dbReference>
<dbReference type="EMBL" id="QEAO01000024">
    <property type="protein sequence ID" value="TPX32994.1"/>
    <property type="molecule type" value="Genomic_DNA"/>
</dbReference>
<dbReference type="PANTHER" id="PTHR21277">
    <property type="entry name" value="TRANSCRIPTIONAL ADAPTER 1"/>
    <property type="match status" value="1"/>
</dbReference>
<dbReference type="GO" id="GO:0006357">
    <property type="term" value="P:regulation of transcription by RNA polymerase II"/>
    <property type="evidence" value="ECO:0007669"/>
    <property type="project" value="TreeGrafter"/>
</dbReference>
<feature type="region of interest" description="Disordered" evidence="5">
    <location>
        <begin position="442"/>
        <end position="471"/>
    </location>
</feature>
<keyword evidence="3" id="KW-0804">Transcription</keyword>
<evidence type="ECO:0000313" key="6">
    <source>
        <dbReference type="EMBL" id="TPX32994.1"/>
    </source>
</evidence>
<reference evidence="6 7" key="1">
    <citation type="journal article" date="2019" name="Sci. Rep.">
        <title>Comparative genomics of chytrid fungi reveal insights into the obligate biotrophic and pathogenic lifestyle of Synchytrium endobioticum.</title>
        <authorList>
            <person name="van de Vossenberg B.T.L.H."/>
            <person name="Warris S."/>
            <person name="Nguyen H.D.T."/>
            <person name="van Gent-Pelzer M.P.E."/>
            <person name="Joly D.L."/>
            <person name="van de Geest H.C."/>
            <person name="Bonants P.J.M."/>
            <person name="Smith D.S."/>
            <person name="Levesque C.A."/>
            <person name="van der Lee T.A.J."/>
        </authorList>
    </citation>
    <scope>NUCLEOTIDE SEQUENCE [LARGE SCALE GENOMIC DNA]</scope>
    <source>
        <strain evidence="6 7">JEL517</strain>
    </source>
</reference>
<feature type="compositionally biased region" description="Polar residues" evidence="5">
    <location>
        <begin position="300"/>
        <end position="319"/>
    </location>
</feature>
<feature type="compositionally biased region" description="Acidic residues" evidence="5">
    <location>
        <begin position="445"/>
        <end position="455"/>
    </location>
</feature>
<comment type="subcellular location">
    <subcellularLocation>
        <location evidence="1">Nucleus</location>
    </subcellularLocation>
</comment>